<protein>
    <submittedName>
        <fullName evidence="1">Uncharacterized protein</fullName>
    </submittedName>
</protein>
<sequence length="102" mass="12202">MMDALKWRFQMQERMINVWQELVNYDILSPECIMRRMDLERTMSSEPVRILITALEFSEYAQDFGDAARGRGRFAEGTMRRCLEEPTYWLAILVMHCETERS</sequence>
<gene>
    <name evidence="1" type="ORF">AA0114_g7608</name>
</gene>
<dbReference type="AlphaFoldDB" id="A0A4Q4MBJ8"/>
<reference evidence="2" key="1">
    <citation type="journal article" date="2019" name="bioRxiv">
        <title>Genomics, evolutionary history and diagnostics of the Alternaria alternata species group including apple and Asian pear pathotypes.</title>
        <authorList>
            <person name="Armitage A.D."/>
            <person name="Cockerton H.M."/>
            <person name="Sreenivasaprasad S."/>
            <person name="Woodhall J.W."/>
            <person name="Lane C.R."/>
            <person name="Harrison R.J."/>
            <person name="Clarkson J.P."/>
        </authorList>
    </citation>
    <scope>NUCLEOTIDE SEQUENCE [LARGE SCALE GENOMIC DNA]</scope>
    <source>
        <strain evidence="2">FERA 1082</strain>
    </source>
</reference>
<name>A0A4Q4MBJ8_9PLEO</name>
<evidence type="ECO:0000313" key="2">
    <source>
        <dbReference type="Proteomes" id="UP000292402"/>
    </source>
</evidence>
<comment type="caution">
    <text evidence="1">The sequence shown here is derived from an EMBL/GenBank/DDBJ whole genome shotgun (WGS) entry which is preliminary data.</text>
</comment>
<organism evidence="1 2">
    <name type="scientific">Alternaria tenuissima</name>
    <dbReference type="NCBI Taxonomy" id="119927"/>
    <lineage>
        <taxon>Eukaryota</taxon>
        <taxon>Fungi</taxon>
        <taxon>Dikarya</taxon>
        <taxon>Ascomycota</taxon>
        <taxon>Pezizomycotina</taxon>
        <taxon>Dothideomycetes</taxon>
        <taxon>Pleosporomycetidae</taxon>
        <taxon>Pleosporales</taxon>
        <taxon>Pleosporineae</taxon>
        <taxon>Pleosporaceae</taxon>
        <taxon>Alternaria</taxon>
        <taxon>Alternaria sect. Alternaria</taxon>
        <taxon>Alternaria alternata complex</taxon>
    </lineage>
</organism>
<proteinExistence type="predicted"/>
<evidence type="ECO:0000313" key="1">
    <source>
        <dbReference type="EMBL" id="RYN47633.1"/>
    </source>
</evidence>
<accession>A0A4Q4MBJ8</accession>
<dbReference type="EMBL" id="PDXA01000025">
    <property type="protein sequence ID" value="RYN47633.1"/>
    <property type="molecule type" value="Genomic_DNA"/>
</dbReference>
<dbReference type="Proteomes" id="UP000292402">
    <property type="component" value="Unassembled WGS sequence"/>
</dbReference>